<feature type="domain" description="RNA-binding S4" evidence="8">
    <location>
        <begin position="98"/>
        <end position="164"/>
    </location>
</feature>
<dbReference type="EMBL" id="QUAH01000006">
    <property type="protein sequence ID" value="RFT15892.1"/>
    <property type="molecule type" value="Genomic_DNA"/>
</dbReference>
<proteinExistence type="inferred from homology"/>
<dbReference type="NCBIfam" id="NF003717">
    <property type="entry name" value="PRK05327.1"/>
    <property type="match status" value="1"/>
</dbReference>
<dbReference type="SMART" id="SM01390">
    <property type="entry name" value="Ribosomal_S4"/>
    <property type="match status" value="1"/>
</dbReference>
<keyword evidence="2 7" id="KW-0699">rRNA-binding</keyword>
<dbReference type="Proteomes" id="UP000257323">
    <property type="component" value="Unassembled WGS sequence"/>
</dbReference>
<dbReference type="Pfam" id="PF01479">
    <property type="entry name" value="S4"/>
    <property type="match status" value="1"/>
</dbReference>
<dbReference type="Gene3D" id="1.10.1050.10">
    <property type="entry name" value="Ribosomal Protein S4 Delta 41, Chain A, domain 1"/>
    <property type="match status" value="1"/>
</dbReference>
<evidence type="ECO:0000256" key="2">
    <source>
        <dbReference type="ARBA" id="ARBA00022730"/>
    </source>
</evidence>
<dbReference type="Pfam" id="PF00163">
    <property type="entry name" value="Ribosomal_S4"/>
    <property type="match status" value="1"/>
</dbReference>
<comment type="similarity">
    <text evidence="1 7">Belongs to the universal ribosomal protein uS4 family.</text>
</comment>
<dbReference type="GO" id="GO:0015935">
    <property type="term" value="C:small ribosomal subunit"/>
    <property type="evidence" value="ECO:0007669"/>
    <property type="project" value="InterPro"/>
</dbReference>
<dbReference type="InterPro" id="IPR002942">
    <property type="entry name" value="S4_RNA-bd"/>
</dbReference>
<evidence type="ECO:0000256" key="7">
    <source>
        <dbReference type="HAMAP-Rule" id="MF_01306"/>
    </source>
</evidence>
<dbReference type="GO" id="GO:0042274">
    <property type="term" value="P:ribosomal small subunit biogenesis"/>
    <property type="evidence" value="ECO:0007669"/>
    <property type="project" value="TreeGrafter"/>
</dbReference>
<dbReference type="AlphaFoldDB" id="A0A3E2BMM8"/>
<dbReference type="FunFam" id="3.10.290.10:FF:000001">
    <property type="entry name" value="30S ribosomal protein S4"/>
    <property type="match status" value="1"/>
</dbReference>
<dbReference type="InterPro" id="IPR036986">
    <property type="entry name" value="S4_RNA-bd_sf"/>
</dbReference>
<evidence type="ECO:0000256" key="5">
    <source>
        <dbReference type="ARBA" id="ARBA00023274"/>
    </source>
</evidence>
<dbReference type="PANTHER" id="PTHR11831:SF4">
    <property type="entry name" value="SMALL RIBOSOMAL SUBUNIT PROTEIN US4M"/>
    <property type="match status" value="1"/>
</dbReference>
<dbReference type="SMART" id="SM00363">
    <property type="entry name" value="S4"/>
    <property type="match status" value="1"/>
</dbReference>
<evidence type="ECO:0000256" key="4">
    <source>
        <dbReference type="ARBA" id="ARBA00022980"/>
    </source>
</evidence>
<evidence type="ECO:0000256" key="3">
    <source>
        <dbReference type="ARBA" id="ARBA00022884"/>
    </source>
</evidence>
<accession>A0A3E2BMM8</accession>
<comment type="subunit">
    <text evidence="7">Part of the 30S ribosomal subunit. Contacts protein S5. The interaction surface between S4 and S5 is involved in control of translational fidelity.</text>
</comment>
<evidence type="ECO:0000256" key="6">
    <source>
        <dbReference type="ARBA" id="ARBA00035254"/>
    </source>
</evidence>
<dbReference type="Gene3D" id="3.10.290.10">
    <property type="entry name" value="RNA-binding S4 domain"/>
    <property type="match status" value="1"/>
</dbReference>
<dbReference type="HAMAP" id="MF_01306_B">
    <property type="entry name" value="Ribosomal_uS4_B"/>
    <property type="match status" value="1"/>
</dbReference>
<dbReference type="InterPro" id="IPR001912">
    <property type="entry name" value="Ribosomal_uS4_N"/>
</dbReference>
<comment type="function">
    <text evidence="7">With S5 and S12 plays an important role in translational accuracy.</text>
</comment>
<organism evidence="10 11">
    <name type="scientific">Candidatus Saccharicenans subterraneus</name>
    <dbReference type="NCBI Taxonomy" id="2508984"/>
    <lineage>
        <taxon>Bacteria</taxon>
        <taxon>Candidatus Aminicenantota</taxon>
        <taxon>Candidatus Aminicenantia</taxon>
        <taxon>Candidatus Aminicenantales</taxon>
        <taxon>Candidatus Saccharicenantaceae</taxon>
        <taxon>Candidatus Saccharicenans</taxon>
    </lineage>
</organism>
<evidence type="ECO:0000259" key="9">
    <source>
        <dbReference type="SMART" id="SM01390"/>
    </source>
</evidence>
<evidence type="ECO:0000313" key="10">
    <source>
        <dbReference type="EMBL" id="RFT15892.1"/>
    </source>
</evidence>
<name>A0A3E2BMM8_9BACT</name>
<dbReference type="InterPro" id="IPR022801">
    <property type="entry name" value="Ribosomal_uS4"/>
</dbReference>
<comment type="caution">
    <text evidence="10">The sequence shown here is derived from an EMBL/GenBank/DDBJ whole genome shotgun (WGS) entry which is preliminary data.</text>
</comment>
<dbReference type="GO" id="GO:0006412">
    <property type="term" value="P:translation"/>
    <property type="evidence" value="ECO:0007669"/>
    <property type="project" value="UniProtKB-UniRule"/>
</dbReference>
<reference evidence="10 11" key="1">
    <citation type="submission" date="2018-08" db="EMBL/GenBank/DDBJ databases">
        <title>Genome analysis of the thermophilic bacterium of the candidate phylum Aminicenantes from deep subsurface aquifer revealed its physiology and ecological role.</title>
        <authorList>
            <person name="Kadnikov V.V."/>
            <person name="Mardanov A.V."/>
            <person name="Beletsky A.V."/>
            <person name="Karnachuk O.V."/>
            <person name="Ravin N.V."/>
        </authorList>
    </citation>
    <scope>NUCLEOTIDE SEQUENCE [LARGE SCALE GENOMIC DNA]</scope>
    <source>
        <strain evidence="10">BY38</strain>
    </source>
</reference>
<dbReference type="CDD" id="cd00165">
    <property type="entry name" value="S4"/>
    <property type="match status" value="1"/>
</dbReference>
<dbReference type="InterPro" id="IPR005709">
    <property type="entry name" value="Ribosomal_uS4_bac-type"/>
</dbReference>
<protein>
    <recommendedName>
        <fullName evidence="6 7">Small ribosomal subunit protein uS4</fullName>
    </recommendedName>
</protein>
<keyword evidence="3 7" id="KW-0694">RNA-binding</keyword>
<evidence type="ECO:0000259" key="8">
    <source>
        <dbReference type="SMART" id="SM00363"/>
    </source>
</evidence>
<dbReference type="SUPFAM" id="SSF55174">
    <property type="entry name" value="Alpha-L RNA-binding motif"/>
    <property type="match status" value="1"/>
</dbReference>
<dbReference type="GO" id="GO:0003735">
    <property type="term" value="F:structural constituent of ribosome"/>
    <property type="evidence" value="ECO:0007669"/>
    <property type="project" value="InterPro"/>
</dbReference>
<dbReference type="GO" id="GO:0019843">
    <property type="term" value="F:rRNA binding"/>
    <property type="evidence" value="ECO:0007669"/>
    <property type="project" value="UniProtKB-UniRule"/>
</dbReference>
<keyword evidence="5 7" id="KW-0687">Ribonucleoprotein</keyword>
<dbReference type="PANTHER" id="PTHR11831">
    <property type="entry name" value="30S 40S RIBOSOMAL PROTEIN"/>
    <property type="match status" value="1"/>
</dbReference>
<feature type="domain" description="Small ribosomal subunit protein uS4 N-terminal" evidence="9">
    <location>
        <begin position="3"/>
        <end position="97"/>
    </location>
</feature>
<comment type="function">
    <text evidence="7">One of the primary rRNA binding proteins, it binds directly to 16S rRNA where it nucleates assembly of the body of the 30S subunit.</text>
</comment>
<evidence type="ECO:0000256" key="1">
    <source>
        <dbReference type="ARBA" id="ARBA00007465"/>
    </source>
</evidence>
<sequence length="208" mass="24211">MARYQKPDCRLCRIEKTKLFLKGNKCLTDKCPLERRPFAPGQHGRMRKRVLGYALQLREKQKLKRYYCMSEQQFRLFFKRAEQQKGVTGENLLVMLERRLDNVVFLMGLAQSRSHARQMITHGHILVNDRKVTIPSYLVKAGDLVALKEKSAQNENFRAVVEANKTKTLPGWLQVDWDNCQGKVVALPTRQDITIPVEEHLVVELYSK</sequence>
<evidence type="ECO:0000313" key="11">
    <source>
        <dbReference type="Proteomes" id="UP000257323"/>
    </source>
</evidence>
<dbReference type="NCBIfam" id="TIGR01017">
    <property type="entry name" value="rpsD_bact"/>
    <property type="match status" value="1"/>
</dbReference>
<gene>
    <name evidence="7" type="primary">rpsD</name>
    <name evidence="10" type="ORF">OP8BY_2290</name>
</gene>
<keyword evidence="4 7" id="KW-0689">Ribosomal protein</keyword>
<dbReference type="PROSITE" id="PS50889">
    <property type="entry name" value="S4"/>
    <property type="match status" value="1"/>
</dbReference>